<evidence type="ECO:0000256" key="1">
    <source>
        <dbReference type="ARBA" id="ARBA00023125"/>
    </source>
</evidence>
<gene>
    <name evidence="6" type="ORF">DWW35_02690</name>
    <name evidence="5" type="ORF">DWY11_01090</name>
    <name evidence="4" type="ORF">ONS98_13935</name>
</gene>
<dbReference type="InterPro" id="IPR010992">
    <property type="entry name" value="IHF-like_DNA-bd_dom_sf"/>
</dbReference>
<reference evidence="7 8" key="1">
    <citation type="submission" date="2018-08" db="EMBL/GenBank/DDBJ databases">
        <title>A genome reference for cultivated species of the human gut microbiota.</title>
        <authorList>
            <person name="Zou Y."/>
            <person name="Xue W."/>
            <person name="Luo G."/>
        </authorList>
    </citation>
    <scope>NUCLEOTIDE SEQUENCE [LARGE SCALE GENOMIC DNA]</scope>
    <source>
        <strain evidence="6 8">AF15-25</strain>
        <strain evidence="5 7">AF24-12</strain>
    </source>
</reference>
<feature type="domain" description="HU" evidence="3">
    <location>
        <begin position="2"/>
        <end position="117"/>
    </location>
</feature>
<dbReference type="Proteomes" id="UP000285236">
    <property type="component" value="Unassembled WGS sequence"/>
</dbReference>
<feature type="compositionally biased region" description="Polar residues" evidence="2">
    <location>
        <begin position="155"/>
        <end position="165"/>
    </location>
</feature>
<evidence type="ECO:0000313" key="4">
    <source>
        <dbReference type="EMBL" id="MCW4166285.1"/>
    </source>
</evidence>
<evidence type="ECO:0000313" key="6">
    <source>
        <dbReference type="EMBL" id="RGU99880.1"/>
    </source>
</evidence>
<proteinExistence type="predicted"/>
<sequence>MIEYDLKKNNNKKNVKAYGKYYAKPHISETVDLDELADHMHGHNSPFSAGTIKGILIDAVTHIKELLLMGKNVKLDNLAIFYISIKNKMGAENADDFTVSKNIEGVRMKARATGDFRSVNLNLDANLKKYGAKKKKSSTTTDTETTTPSGDTGKSESGSTTNPGSGSEGDGLE</sequence>
<organism evidence="6 8">
    <name type="scientific">Segatella copri</name>
    <dbReference type="NCBI Taxonomy" id="165179"/>
    <lineage>
        <taxon>Bacteria</taxon>
        <taxon>Pseudomonadati</taxon>
        <taxon>Bacteroidota</taxon>
        <taxon>Bacteroidia</taxon>
        <taxon>Bacteroidales</taxon>
        <taxon>Prevotellaceae</taxon>
        <taxon>Segatella</taxon>
    </lineage>
</organism>
<dbReference type="SUPFAM" id="SSF47729">
    <property type="entry name" value="IHF-like DNA-binding proteins"/>
    <property type="match status" value="1"/>
</dbReference>
<dbReference type="Proteomes" id="UP001209476">
    <property type="component" value="Unassembled WGS sequence"/>
</dbReference>
<keyword evidence="1 6" id="KW-0238">DNA-binding</keyword>
<dbReference type="EMBL" id="QRYP01000004">
    <property type="protein sequence ID" value="RGU99880.1"/>
    <property type="molecule type" value="Genomic_DNA"/>
</dbReference>
<dbReference type="Pfam" id="PF18291">
    <property type="entry name" value="HU-HIG"/>
    <property type="match status" value="1"/>
</dbReference>
<dbReference type="AlphaFoldDB" id="A0A3E5EAA9"/>
<dbReference type="EMBL" id="QRVA01000002">
    <property type="protein sequence ID" value="RGS19378.1"/>
    <property type="molecule type" value="Genomic_DNA"/>
</dbReference>
<dbReference type="GO" id="GO:0003677">
    <property type="term" value="F:DNA binding"/>
    <property type="evidence" value="ECO:0007669"/>
    <property type="project" value="UniProtKB-KW"/>
</dbReference>
<feature type="region of interest" description="Disordered" evidence="2">
    <location>
        <begin position="131"/>
        <end position="173"/>
    </location>
</feature>
<dbReference type="EMBL" id="JAPDUM010000002">
    <property type="protein sequence ID" value="MCW4166285.1"/>
    <property type="molecule type" value="Genomic_DNA"/>
</dbReference>
<evidence type="ECO:0000256" key="2">
    <source>
        <dbReference type="SAM" id="MobiDB-lite"/>
    </source>
</evidence>
<evidence type="ECO:0000313" key="8">
    <source>
        <dbReference type="Proteomes" id="UP000285236"/>
    </source>
</evidence>
<reference evidence="4" key="2">
    <citation type="submission" date="2022-11" db="EMBL/GenBank/DDBJ databases">
        <title>Genomic repertoires linked with pathogenic potency of arthritogenic Prevotella copri isolated from the gut of rheumatoid arthritis patients.</title>
        <authorList>
            <person name="Nii T."/>
            <person name="Maeda Y."/>
            <person name="Motooka D."/>
            <person name="Naito M."/>
            <person name="Matsumoto Y."/>
            <person name="Ogawa T."/>
            <person name="Oguro-Igashira E."/>
            <person name="Kishikawa T."/>
            <person name="Yamashita M."/>
            <person name="Koizumi S."/>
            <person name="Kurakawa T."/>
            <person name="Okumura R."/>
            <person name="Kayama H."/>
            <person name="Murakami M."/>
            <person name="Sakaguchi T."/>
            <person name="Das B."/>
            <person name="Nakamura S."/>
            <person name="Okada Y."/>
            <person name="Kumanogoh A."/>
            <person name="Takeda K."/>
        </authorList>
    </citation>
    <scope>NUCLEOTIDE SEQUENCE</scope>
    <source>
        <strain evidence="4">RA-N001-16</strain>
    </source>
</reference>
<evidence type="ECO:0000313" key="5">
    <source>
        <dbReference type="EMBL" id="RGS19378.1"/>
    </source>
</evidence>
<name>A0A3E5EAA9_9BACT</name>
<dbReference type="Proteomes" id="UP000283872">
    <property type="component" value="Unassembled WGS sequence"/>
</dbReference>
<dbReference type="InterPro" id="IPR041607">
    <property type="entry name" value="HU-HIG"/>
</dbReference>
<dbReference type="RefSeq" id="WP_117586295.1">
    <property type="nucleotide sequence ID" value="NZ_JAPDUL010000002.1"/>
</dbReference>
<comment type="caution">
    <text evidence="6">The sequence shown here is derived from an EMBL/GenBank/DDBJ whole genome shotgun (WGS) entry which is preliminary data.</text>
</comment>
<protein>
    <submittedName>
        <fullName evidence="6">DNA-binding protein</fullName>
    </submittedName>
</protein>
<feature type="compositionally biased region" description="Low complexity" evidence="2">
    <location>
        <begin position="138"/>
        <end position="152"/>
    </location>
</feature>
<evidence type="ECO:0000313" key="7">
    <source>
        <dbReference type="Proteomes" id="UP000283872"/>
    </source>
</evidence>
<evidence type="ECO:0000259" key="3">
    <source>
        <dbReference type="Pfam" id="PF18291"/>
    </source>
</evidence>
<accession>A0A3E5EAA9</accession>